<evidence type="ECO:0000313" key="3">
    <source>
        <dbReference type="Proteomes" id="UP000277212"/>
    </source>
</evidence>
<dbReference type="AlphaFoldDB" id="A0A3M2SMW0"/>
<name>A0A3M2SMW0_9HYPO</name>
<keyword evidence="3" id="KW-1185">Reference proteome</keyword>
<dbReference type="EMBL" id="NKUJ01000017">
    <property type="protein sequence ID" value="RMJ18585.1"/>
    <property type="molecule type" value="Genomic_DNA"/>
</dbReference>
<protein>
    <recommendedName>
        <fullName evidence="4">Ig-like domain-containing protein</fullName>
    </recommendedName>
</protein>
<keyword evidence="1" id="KW-0732">Signal</keyword>
<evidence type="ECO:0000256" key="1">
    <source>
        <dbReference type="SAM" id="SignalP"/>
    </source>
</evidence>
<reference evidence="2 3" key="1">
    <citation type="submission" date="2017-06" db="EMBL/GenBank/DDBJ databases">
        <title>Comparative genomic analysis of Ambrosia Fusariam Clade fungi.</title>
        <authorList>
            <person name="Stajich J.E."/>
            <person name="Carrillo J."/>
            <person name="Kijimoto T."/>
            <person name="Eskalen A."/>
            <person name="O'Donnell K."/>
            <person name="Kasson M."/>
        </authorList>
    </citation>
    <scope>NUCLEOTIDE SEQUENCE [LARGE SCALE GENOMIC DNA]</scope>
    <source>
        <strain evidence="2">UCR3666</strain>
    </source>
</reference>
<dbReference type="Proteomes" id="UP000277212">
    <property type="component" value="Unassembled WGS sequence"/>
</dbReference>
<proteinExistence type="predicted"/>
<comment type="caution">
    <text evidence="2">The sequence shown here is derived from an EMBL/GenBank/DDBJ whole genome shotgun (WGS) entry which is preliminary data.</text>
</comment>
<gene>
    <name evidence="2" type="ORF">CDV36_001722</name>
</gene>
<accession>A0A3M2SMW0</accession>
<evidence type="ECO:0008006" key="4">
    <source>
        <dbReference type="Google" id="ProtNLM"/>
    </source>
</evidence>
<feature type="signal peptide" evidence="1">
    <location>
        <begin position="1"/>
        <end position="17"/>
    </location>
</feature>
<sequence length="89" mass="9803">MRFLNILCLITASIATASPIAAPSATPQAESKNETELEPRESFFCSAARDALLSAITLYWANEARGYTEAANTYARMIKKAQEQTRELC</sequence>
<feature type="chain" id="PRO_5017984683" description="Ig-like domain-containing protein" evidence="1">
    <location>
        <begin position="18"/>
        <end position="89"/>
    </location>
</feature>
<organism evidence="2 3">
    <name type="scientific">Fusarium kuroshium</name>
    <dbReference type="NCBI Taxonomy" id="2010991"/>
    <lineage>
        <taxon>Eukaryota</taxon>
        <taxon>Fungi</taxon>
        <taxon>Dikarya</taxon>
        <taxon>Ascomycota</taxon>
        <taxon>Pezizomycotina</taxon>
        <taxon>Sordariomycetes</taxon>
        <taxon>Hypocreomycetidae</taxon>
        <taxon>Hypocreales</taxon>
        <taxon>Nectriaceae</taxon>
        <taxon>Fusarium</taxon>
        <taxon>Fusarium solani species complex</taxon>
    </lineage>
</organism>
<evidence type="ECO:0000313" key="2">
    <source>
        <dbReference type="EMBL" id="RMJ18585.1"/>
    </source>
</evidence>